<dbReference type="AlphaFoldDB" id="A0A9P6XY67"/>
<sequence length="171" mass="18365">MPPTSTLSPSRFLDEVARALVDAVGDPSRVGIRLAPLTTLNGCVAADPVTADTAAAQRLGEIGVGYIHIAEADWDDAPDMPAAFKQALRRAYPGVLIYAGKYTALRARDALQAGWADLIAFGRPFVANPDLPERLRNDEPLAEHDRATLFGGDARGLTDYPAYPHNQEQPS</sequence>
<evidence type="ECO:0000313" key="4">
    <source>
        <dbReference type="Proteomes" id="UP000740926"/>
    </source>
</evidence>
<dbReference type="SUPFAM" id="SSF51395">
    <property type="entry name" value="FMN-linked oxidoreductases"/>
    <property type="match status" value="1"/>
</dbReference>
<dbReference type="Proteomes" id="UP000740926">
    <property type="component" value="Unassembled WGS sequence"/>
</dbReference>
<organism evidence="3 4">
    <name type="scientific">Rhizopus delemar</name>
    <dbReference type="NCBI Taxonomy" id="936053"/>
    <lineage>
        <taxon>Eukaryota</taxon>
        <taxon>Fungi</taxon>
        <taxon>Fungi incertae sedis</taxon>
        <taxon>Mucoromycota</taxon>
        <taxon>Mucoromycotina</taxon>
        <taxon>Mucoromycetes</taxon>
        <taxon>Mucorales</taxon>
        <taxon>Mucorineae</taxon>
        <taxon>Rhizopodaceae</taxon>
        <taxon>Rhizopus</taxon>
    </lineage>
</organism>
<dbReference type="InterPro" id="IPR001155">
    <property type="entry name" value="OxRdtase_FMN_N"/>
</dbReference>
<feature type="compositionally biased region" description="Basic and acidic residues" evidence="1">
    <location>
        <begin position="136"/>
        <end position="147"/>
    </location>
</feature>
<accession>A0A9P6XY67</accession>
<dbReference type="GO" id="GO:0010181">
    <property type="term" value="F:FMN binding"/>
    <property type="evidence" value="ECO:0007669"/>
    <property type="project" value="InterPro"/>
</dbReference>
<dbReference type="Gene3D" id="3.20.20.70">
    <property type="entry name" value="Aldolase class I"/>
    <property type="match status" value="1"/>
</dbReference>
<dbReference type="EMBL" id="JAANIU010008416">
    <property type="protein sequence ID" value="KAG1535130.1"/>
    <property type="molecule type" value="Genomic_DNA"/>
</dbReference>
<dbReference type="GO" id="GO:0005829">
    <property type="term" value="C:cytosol"/>
    <property type="evidence" value="ECO:0007669"/>
    <property type="project" value="TreeGrafter"/>
</dbReference>
<proteinExistence type="predicted"/>
<comment type="caution">
    <text evidence="3">The sequence shown here is derived from an EMBL/GenBank/DDBJ whole genome shotgun (WGS) entry which is preliminary data.</text>
</comment>
<gene>
    <name evidence="3" type="ORF">G6F50_015381</name>
</gene>
<dbReference type="InterPro" id="IPR045247">
    <property type="entry name" value="Oye-like"/>
</dbReference>
<feature type="region of interest" description="Disordered" evidence="1">
    <location>
        <begin position="136"/>
        <end position="171"/>
    </location>
</feature>
<evidence type="ECO:0000313" key="3">
    <source>
        <dbReference type="EMBL" id="KAG1535130.1"/>
    </source>
</evidence>
<name>A0A9P6XY67_9FUNG</name>
<dbReference type="PANTHER" id="PTHR22893">
    <property type="entry name" value="NADH OXIDOREDUCTASE-RELATED"/>
    <property type="match status" value="1"/>
</dbReference>
<evidence type="ECO:0000256" key="1">
    <source>
        <dbReference type="SAM" id="MobiDB-lite"/>
    </source>
</evidence>
<dbReference type="GO" id="GO:0016491">
    <property type="term" value="F:oxidoreductase activity"/>
    <property type="evidence" value="ECO:0007669"/>
    <property type="project" value="InterPro"/>
</dbReference>
<dbReference type="InterPro" id="IPR013785">
    <property type="entry name" value="Aldolase_TIM"/>
</dbReference>
<dbReference type="Pfam" id="PF00724">
    <property type="entry name" value="Oxidored_FMN"/>
    <property type="match status" value="1"/>
</dbReference>
<evidence type="ECO:0000259" key="2">
    <source>
        <dbReference type="Pfam" id="PF00724"/>
    </source>
</evidence>
<protein>
    <recommendedName>
        <fullName evidence="2">NADH:flavin oxidoreductase/NADH oxidase N-terminal domain-containing protein</fullName>
    </recommendedName>
</protein>
<reference evidence="3 4" key="1">
    <citation type="journal article" date="2020" name="Microb. Genom.">
        <title>Genetic diversity of clinical and environmental Mucorales isolates obtained from an investigation of mucormycosis cases among solid organ transplant recipients.</title>
        <authorList>
            <person name="Nguyen M.H."/>
            <person name="Kaul D."/>
            <person name="Muto C."/>
            <person name="Cheng S.J."/>
            <person name="Richter R.A."/>
            <person name="Bruno V.M."/>
            <person name="Liu G."/>
            <person name="Beyhan S."/>
            <person name="Sundermann A.J."/>
            <person name="Mounaud S."/>
            <person name="Pasculle A.W."/>
            <person name="Nierman W.C."/>
            <person name="Driscoll E."/>
            <person name="Cumbie R."/>
            <person name="Clancy C.J."/>
            <person name="Dupont C.L."/>
        </authorList>
    </citation>
    <scope>NUCLEOTIDE SEQUENCE [LARGE SCALE GENOMIC DNA]</scope>
    <source>
        <strain evidence="3 4">GL24</strain>
    </source>
</reference>
<keyword evidence="4" id="KW-1185">Reference proteome</keyword>
<dbReference type="PANTHER" id="PTHR22893:SF91">
    <property type="entry name" value="NADPH DEHYDROGENASE 2-RELATED"/>
    <property type="match status" value="1"/>
</dbReference>
<feature type="domain" description="NADH:flavin oxidoreductase/NADH oxidase N-terminal" evidence="2">
    <location>
        <begin position="11"/>
        <end position="138"/>
    </location>
</feature>